<evidence type="ECO:0000256" key="1">
    <source>
        <dbReference type="ARBA" id="ARBA00022603"/>
    </source>
</evidence>
<evidence type="ECO:0000313" key="3">
    <source>
        <dbReference type="EMBL" id="EGX94181.1"/>
    </source>
</evidence>
<dbReference type="eggNOG" id="ENOG502RXVR">
    <property type="taxonomic scope" value="Eukaryota"/>
</dbReference>
<dbReference type="KEGG" id="cmt:CCM_02452"/>
<keyword evidence="4" id="KW-1185">Reference proteome</keyword>
<dbReference type="InParanoid" id="G3J9V8"/>
<dbReference type="EMBL" id="JH126400">
    <property type="protein sequence ID" value="EGX94181.1"/>
    <property type="molecule type" value="Genomic_DNA"/>
</dbReference>
<dbReference type="OrthoDB" id="203237at2759"/>
<dbReference type="PIRSF" id="PIRSF028177">
    <property type="entry name" value="Polyketide_synth_Omtfrase_TcmP"/>
    <property type="match status" value="1"/>
</dbReference>
<dbReference type="InterPro" id="IPR029063">
    <property type="entry name" value="SAM-dependent_MTases_sf"/>
</dbReference>
<dbReference type="Pfam" id="PF04072">
    <property type="entry name" value="LCM"/>
    <property type="match status" value="1"/>
</dbReference>
<dbReference type="InterPro" id="IPR016874">
    <property type="entry name" value="TcmP-like"/>
</dbReference>
<evidence type="ECO:0000313" key="4">
    <source>
        <dbReference type="Proteomes" id="UP000001610"/>
    </source>
</evidence>
<dbReference type="GO" id="GO:0032259">
    <property type="term" value="P:methylation"/>
    <property type="evidence" value="ECO:0007669"/>
    <property type="project" value="UniProtKB-KW"/>
</dbReference>
<dbReference type="PANTHER" id="PTHR43619">
    <property type="entry name" value="S-ADENOSYL-L-METHIONINE-DEPENDENT METHYLTRANSFERASE YKTD-RELATED"/>
    <property type="match status" value="1"/>
</dbReference>
<dbReference type="GO" id="GO:0008168">
    <property type="term" value="F:methyltransferase activity"/>
    <property type="evidence" value="ECO:0007669"/>
    <property type="project" value="UniProtKB-KW"/>
</dbReference>
<dbReference type="HOGENOM" id="CLU_069348_0_0_1"/>
<keyword evidence="1 3" id="KW-0489">Methyltransferase</keyword>
<dbReference type="OMA" id="AYMLDRW"/>
<dbReference type="Proteomes" id="UP000001610">
    <property type="component" value="Unassembled WGS sequence"/>
</dbReference>
<dbReference type="RefSeq" id="XP_006667667.1">
    <property type="nucleotide sequence ID" value="XM_006667604.1"/>
</dbReference>
<dbReference type="STRING" id="983644.G3J9V8"/>
<gene>
    <name evidence="3" type="ORF">CCM_02452</name>
</gene>
<reference evidence="3 4" key="1">
    <citation type="journal article" date="2011" name="Genome Biol.">
        <title>Genome sequence of the insect pathogenic fungus Cordyceps militaris, a valued traditional Chinese medicine.</title>
        <authorList>
            <person name="Zheng P."/>
            <person name="Xia Y."/>
            <person name="Xiao G."/>
            <person name="Xiong C."/>
            <person name="Hu X."/>
            <person name="Zhang S."/>
            <person name="Zheng H."/>
            <person name="Huang Y."/>
            <person name="Zhou Y."/>
            <person name="Wang S."/>
            <person name="Zhao G.P."/>
            <person name="Liu X."/>
            <person name="St Leger R.J."/>
            <person name="Wang C."/>
        </authorList>
    </citation>
    <scope>NUCLEOTIDE SEQUENCE [LARGE SCALE GENOMIC DNA]</scope>
    <source>
        <strain evidence="3 4">CM01</strain>
    </source>
</reference>
<dbReference type="PANTHER" id="PTHR43619:SF2">
    <property type="entry name" value="S-ADENOSYL-L-METHIONINE-DEPENDENT METHYLTRANSFERASES SUPERFAMILY PROTEIN"/>
    <property type="match status" value="1"/>
</dbReference>
<dbReference type="GeneID" id="18164479"/>
<keyword evidence="2 3" id="KW-0808">Transferase</keyword>
<dbReference type="SUPFAM" id="SSF53335">
    <property type="entry name" value="S-adenosyl-L-methionine-dependent methyltransferases"/>
    <property type="match status" value="1"/>
</dbReference>
<proteinExistence type="predicted"/>
<name>G3J9V8_CORMM</name>
<protein>
    <submittedName>
        <fullName evidence="3">O-methyltransferase-like protein</fullName>
    </submittedName>
</protein>
<dbReference type="InterPro" id="IPR007213">
    <property type="entry name" value="Ppm1/Ppm2/Tcmp"/>
</dbReference>
<dbReference type="VEuPathDB" id="FungiDB:CCM_02452"/>
<dbReference type="Gene3D" id="3.40.50.150">
    <property type="entry name" value="Vaccinia Virus protein VP39"/>
    <property type="match status" value="1"/>
</dbReference>
<dbReference type="AlphaFoldDB" id="G3J9V8"/>
<evidence type="ECO:0000256" key="2">
    <source>
        <dbReference type="ARBA" id="ARBA00022679"/>
    </source>
</evidence>
<sequence length="303" mass="34051">MAMTNTSHTADIGISLSGIQETLFITLVGKYNDFFRSRPLLADRWAVAILDHLDPQQQAALVARVPSYFKHSPYVPMRSYTIDTWAASFLARHRDQAVAVVHLGCGLDARALRLRGKCGVNVRWIDLDLPDVIDARRRVAACMPEPAMATAAGEVYSYQMVAADVTAEGWLKDLPTDRPTLVLIEGLIMYLRVKDAEGLLRRLRSHFEPGGGELVVDLVSPQMATLQKWPFKILGDFDAPFGYTPNSFQDVLKSDKRLQLVEGDYFTNWPVVQLLGSGPRVCLWFLSWIPYFSGLFSLMRLKM</sequence>
<accession>G3J9V8</accession>
<organism evidence="3 4">
    <name type="scientific">Cordyceps militaris (strain CM01)</name>
    <name type="common">Caterpillar fungus</name>
    <dbReference type="NCBI Taxonomy" id="983644"/>
    <lineage>
        <taxon>Eukaryota</taxon>
        <taxon>Fungi</taxon>
        <taxon>Dikarya</taxon>
        <taxon>Ascomycota</taxon>
        <taxon>Pezizomycotina</taxon>
        <taxon>Sordariomycetes</taxon>
        <taxon>Hypocreomycetidae</taxon>
        <taxon>Hypocreales</taxon>
        <taxon>Cordycipitaceae</taxon>
        <taxon>Cordyceps</taxon>
    </lineage>
</organism>